<comment type="caution">
    <text evidence="6">The sequence shown here is derived from an EMBL/GenBank/DDBJ whole genome shotgun (WGS) entry which is preliminary data.</text>
</comment>
<dbReference type="PANTHER" id="PTHR42978">
    <property type="entry name" value="QUORUM-QUENCHING LACTONASE YTNP-RELATED-RELATED"/>
    <property type="match status" value="1"/>
</dbReference>
<name>A0AAD7C389_MYCRO</name>
<gene>
    <name evidence="6" type="ORF">B0H17DRAFT_994997</name>
</gene>
<evidence type="ECO:0000313" key="7">
    <source>
        <dbReference type="Proteomes" id="UP001221757"/>
    </source>
</evidence>
<feature type="domain" description="Metallo-beta-lactamase" evidence="5">
    <location>
        <begin position="52"/>
        <end position="271"/>
    </location>
</feature>
<dbReference type="CDD" id="cd07730">
    <property type="entry name" value="metallo-hydrolase-like_MBL-fold"/>
    <property type="match status" value="1"/>
</dbReference>
<sequence>MSESFQTLGIPASSSTVTVKAFNLVNDPSKVSISASLFLTPVLPGHESLRCPAFAFLIENAATKRRVMFDLGPRKDLENAAPSLAEAFKAGALDMPMKRDIVEQLTDNGVDLKSISAVIWSHSHFDHTGDMSKFPSSTELVFGQEMVRATYVTDPSSTLLESDLAGRNLVAVDFASSQLEFAGFKVHDFFGDGSLYLLDVPGHLPGHLCALARVTPTSFLFLGGDACHHAGLFRPTDKLHKHFPCPGDLLAATRRSVSAAHFSPPGAAAGSEFDLTARTTPLLDVADNGYYTDPPTARTSIGKMGSFDANKDVFVMLAHDESLMSVVGPFPALLDAWQAKGWKELVTWAFLDEKNPAFRFNTKAKA</sequence>
<evidence type="ECO:0000256" key="4">
    <source>
        <dbReference type="ARBA" id="ARBA00022833"/>
    </source>
</evidence>
<accession>A0AAD7C389</accession>
<evidence type="ECO:0000259" key="5">
    <source>
        <dbReference type="SMART" id="SM00849"/>
    </source>
</evidence>
<dbReference type="Pfam" id="PF00753">
    <property type="entry name" value="Lactamase_B"/>
    <property type="match status" value="1"/>
</dbReference>
<keyword evidence="7" id="KW-1185">Reference proteome</keyword>
<evidence type="ECO:0000256" key="3">
    <source>
        <dbReference type="ARBA" id="ARBA00022801"/>
    </source>
</evidence>
<dbReference type="SUPFAM" id="SSF56281">
    <property type="entry name" value="Metallo-hydrolase/oxidoreductase"/>
    <property type="match status" value="1"/>
</dbReference>
<evidence type="ECO:0000256" key="1">
    <source>
        <dbReference type="ARBA" id="ARBA00007749"/>
    </source>
</evidence>
<evidence type="ECO:0000313" key="6">
    <source>
        <dbReference type="EMBL" id="KAJ7638142.1"/>
    </source>
</evidence>
<comment type="similarity">
    <text evidence="1">Belongs to the metallo-beta-lactamase superfamily.</text>
</comment>
<dbReference type="InterPro" id="IPR001279">
    <property type="entry name" value="Metallo-B-lactamas"/>
</dbReference>
<dbReference type="Proteomes" id="UP001221757">
    <property type="component" value="Unassembled WGS sequence"/>
</dbReference>
<evidence type="ECO:0000256" key="2">
    <source>
        <dbReference type="ARBA" id="ARBA00022723"/>
    </source>
</evidence>
<reference evidence="6" key="1">
    <citation type="submission" date="2023-03" db="EMBL/GenBank/DDBJ databases">
        <title>Massive genome expansion in bonnet fungi (Mycena s.s.) driven by repeated elements and novel gene families across ecological guilds.</title>
        <authorList>
            <consortium name="Lawrence Berkeley National Laboratory"/>
            <person name="Harder C.B."/>
            <person name="Miyauchi S."/>
            <person name="Viragh M."/>
            <person name="Kuo A."/>
            <person name="Thoen E."/>
            <person name="Andreopoulos B."/>
            <person name="Lu D."/>
            <person name="Skrede I."/>
            <person name="Drula E."/>
            <person name="Henrissat B."/>
            <person name="Morin E."/>
            <person name="Kohler A."/>
            <person name="Barry K."/>
            <person name="LaButti K."/>
            <person name="Morin E."/>
            <person name="Salamov A."/>
            <person name="Lipzen A."/>
            <person name="Mereny Z."/>
            <person name="Hegedus B."/>
            <person name="Baldrian P."/>
            <person name="Stursova M."/>
            <person name="Weitz H."/>
            <person name="Taylor A."/>
            <person name="Grigoriev I.V."/>
            <person name="Nagy L.G."/>
            <person name="Martin F."/>
            <person name="Kauserud H."/>
        </authorList>
    </citation>
    <scope>NUCLEOTIDE SEQUENCE</scope>
    <source>
        <strain evidence="6">CBHHK067</strain>
    </source>
</reference>
<keyword evidence="3" id="KW-0378">Hydrolase</keyword>
<dbReference type="Gene3D" id="3.60.15.10">
    <property type="entry name" value="Ribonuclease Z/Hydroxyacylglutathione hydrolase-like"/>
    <property type="match status" value="1"/>
</dbReference>
<organism evidence="6 7">
    <name type="scientific">Mycena rosella</name>
    <name type="common">Pink bonnet</name>
    <name type="synonym">Agaricus rosellus</name>
    <dbReference type="NCBI Taxonomy" id="1033263"/>
    <lineage>
        <taxon>Eukaryota</taxon>
        <taxon>Fungi</taxon>
        <taxon>Dikarya</taxon>
        <taxon>Basidiomycota</taxon>
        <taxon>Agaricomycotina</taxon>
        <taxon>Agaricomycetes</taxon>
        <taxon>Agaricomycetidae</taxon>
        <taxon>Agaricales</taxon>
        <taxon>Marasmiineae</taxon>
        <taxon>Mycenaceae</taxon>
        <taxon>Mycena</taxon>
    </lineage>
</organism>
<keyword evidence="2" id="KW-0479">Metal-binding</keyword>
<dbReference type="InterPro" id="IPR036866">
    <property type="entry name" value="RibonucZ/Hydroxyglut_hydro"/>
</dbReference>
<dbReference type="EMBL" id="JARKIE010000442">
    <property type="protein sequence ID" value="KAJ7638142.1"/>
    <property type="molecule type" value="Genomic_DNA"/>
</dbReference>
<protein>
    <submittedName>
        <fullName evidence="6">Beta-lactamase-like protein</fullName>
    </submittedName>
</protein>
<dbReference type="GO" id="GO:0046872">
    <property type="term" value="F:metal ion binding"/>
    <property type="evidence" value="ECO:0007669"/>
    <property type="project" value="UniProtKB-KW"/>
</dbReference>
<keyword evidence="4" id="KW-0862">Zinc</keyword>
<dbReference type="SMART" id="SM00849">
    <property type="entry name" value="Lactamase_B"/>
    <property type="match status" value="1"/>
</dbReference>
<dbReference type="GO" id="GO:0016787">
    <property type="term" value="F:hydrolase activity"/>
    <property type="evidence" value="ECO:0007669"/>
    <property type="project" value="UniProtKB-KW"/>
</dbReference>
<dbReference type="PANTHER" id="PTHR42978:SF5">
    <property type="entry name" value="METALLO-BETA-LACTAMASE DOMAIN-CONTAINING PROTEIN"/>
    <property type="match status" value="1"/>
</dbReference>
<proteinExistence type="inferred from homology"/>
<dbReference type="InterPro" id="IPR051013">
    <property type="entry name" value="MBL_superfamily_lactonases"/>
</dbReference>
<dbReference type="AlphaFoldDB" id="A0AAD7C389"/>